<dbReference type="EMBL" id="AP024601">
    <property type="protein sequence ID" value="BCU82236.1"/>
    <property type="molecule type" value="Genomic_DNA"/>
</dbReference>
<dbReference type="Proteomes" id="UP000677436">
    <property type="component" value="Chromosome"/>
</dbReference>
<dbReference type="Pfam" id="PF02325">
    <property type="entry name" value="CCB3_YggT"/>
    <property type="match status" value="1"/>
</dbReference>
<evidence type="ECO:0000313" key="4">
    <source>
        <dbReference type="Proteomes" id="UP000677436"/>
    </source>
</evidence>
<reference evidence="3" key="1">
    <citation type="journal article" date="2013" name="Int. J. Syst. Evol. Microbiol.">
        <title>Polycladomyces abyssicola gen. nov., sp. nov., a thermophilic filamentous bacterium isolated from hemipelagic sediment.</title>
        <authorList>
            <person name="Tsubouchi T."/>
            <person name="Shimane Y."/>
            <person name="Mori K."/>
            <person name="Usui K."/>
            <person name="Hiraki T."/>
            <person name="Tame A."/>
            <person name="Uematsu K."/>
            <person name="Maruyama T."/>
            <person name="Hatada Y."/>
        </authorList>
    </citation>
    <scope>NUCLEOTIDE SEQUENCE</scope>
    <source>
        <strain evidence="3">JIR-001</strain>
    </source>
</reference>
<reference evidence="3" key="2">
    <citation type="journal article" date="2021" name="Microbiol. Resour. Announc.">
        <title>Complete Genome Sequence of Polycladomyces abyssicola JIR-001T, Isolated from Hemipelagic Sediment in Deep Seawater.</title>
        <authorList>
            <person name="Tsubouchi T."/>
            <person name="Kaneko Y."/>
        </authorList>
    </citation>
    <scope>NUCLEOTIDE SEQUENCE</scope>
    <source>
        <strain evidence="3">JIR-001</strain>
    </source>
</reference>
<feature type="transmembrane region" description="Helical" evidence="2">
    <location>
        <begin position="12"/>
        <end position="29"/>
    </location>
</feature>
<dbReference type="AlphaFoldDB" id="A0A8D5UGX5"/>
<proteinExistence type="inferred from homology"/>
<keyword evidence="2" id="KW-0812">Transmembrane</keyword>
<organism evidence="3 4">
    <name type="scientific">Polycladomyces abyssicola</name>
    <dbReference type="NCBI Taxonomy" id="1125966"/>
    <lineage>
        <taxon>Bacteria</taxon>
        <taxon>Bacillati</taxon>
        <taxon>Bacillota</taxon>
        <taxon>Bacilli</taxon>
        <taxon>Bacillales</taxon>
        <taxon>Thermoactinomycetaceae</taxon>
        <taxon>Polycladomyces</taxon>
    </lineage>
</organism>
<comment type="similarity">
    <text evidence="1">Belongs to the YggT family.</text>
</comment>
<accession>A0A8D5UGX5</accession>
<evidence type="ECO:0000313" key="3">
    <source>
        <dbReference type="EMBL" id="BCU82236.1"/>
    </source>
</evidence>
<dbReference type="InterPro" id="IPR003425">
    <property type="entry name" value="CCB3/YggT"/>
</dbReference>
<dbReference type="PANTHER" id="PTHR33219">
    <property type="entry name" value="YLMG HOMOLOG PROTEIN 2, CHLOROPLASTIC"/>
    <property type="match status" value="1"/>
</dbReference>
<name>A0A8D5UGX5_9BACL</name>
<dbReference type="PANTHER" id="PTHR33219:SF14">
    <property type="entry name" value="PROTEIN COFACTOR ASSEMBLY OF COMPLEX C SUBUNIT B CCB3, CHLOROPLASTIC-RELATED"/>
    <property type="match status" value="1"/>
</dbReference>
<keyword evidence="4" id="KW-1185">Reference proteome</keyword>
<dbReference type="GO" id="GO:0016020">
    <property type="term" value="C:membrane"/>
    <property type="evidence" value="ECO:0007669"/>
    <property type="project" value="InterPro"/>
</dbReference>
<sequence>MNVVYELVHWGFYLYYILIIIYILLSWVPQARETPIAYFLARLVEPYLSIFRNLIPPFGMLDISPIVALIALHFMEYGVLYILGLVIGWLA</sequence>
<gene>
    <name evidence="3" type="ORF">JIR001_20190</name>
</gene>
<evidence type="ECO:0000256" key="1">
    <source>
        <dbReference type="ARBA" id="ARBA00010894"/>
    </source>
</evidence>
<evidence type="ECO:0000256" key="2">
    <source>
        <dbReference type="SAM" id="Phobius"/>
    </source>
</evidence>
<keyword evidence="2" id="KW-0472">Membrane</keyword>
<protein>
    <submittedName>
        <fullName evidence="3">Membrane protein</fullName>
    </submittedName>
</protein>
<dbReference type="KEGG" id="pabs:JIR001_20190"/>
<feature type="transmembrane region" description="Helical" evidence="2">
    <location>
        <begin position="67"/>
        <end position="90"/>
    </location>
</feature>
<keyword evidence="2" id="KW-1133">Transmembrane helix</keyword>